<feature type="region of interest" description="Disordered" evidence="1">
    <location>
        <begin position="226"/>
        <end position="249"/>
    </location>
</feature>
<reference evidence="3 4" key="1">
    <citation type="submission" date="2019-06" db="EMBL/GenBank/DDBJ databases">
        <title>Micromonospora ordensis sp. nov., isolated from deep marine sediment.</title>
        <authorList>
            <person name="Veyisoglu A."/>
            <person name="Carro L."/>
            <person name="Klenk H.-P."/>
            <person name="Sahin N."/>
        </authorList>
    </citation>
    <scope>NUCLEOTIDE SEQUENCE [LARGE SCALE GENOMIC DNA]</scope>
    <source>
        <strain evidence="3 4">S2509</strain>
    </source>
</reference>
<dbReference type="RefSeq" id="WP_139586018.1">
    <property type="nucleotide sequence ID" value="NZ_VDFY01000183.1"/>
</dbReference>
<comment type="caution">
    <text evidence="3">The sequence shown here is derived from an EMBL/GenBank/DDBJ whole genome shotgun (WGS) entry which is preliminary data.</text>
</comment>
<accession>A0A5C4QLP5</accession>
<gene>
    <name evidence="3" type="ORF">FHG89_20445</name>
</gene>
<dbReference type="EMBL" id="VDFY01000183">
    <property type="protein sequence ID" value="TNH26603.1"/>
    <property type="molecule type" value="Genomic_DNA"/>
</dbReference>
<feature type="domain" description="DUF218" evidence="2">
    <location>
        <begin position="45"/>
        <end position="175"/>
    </location>
</feature>
<protein>
    <recommendedName>
        <fullName evidence="2">DUF218 domain-containing protein</fullName>
    </recommendedName>
</protein>
<dbReference type="InterPro" id="IPR003848">
    <property type="entry name" value="DUF218"/>
</dbReference>
<evidence type="ECO:0000313" key="3">
    <source>
        <dbReference type="EMBL" id="TNH26603.1"/>
    </source>
</evidence>
<dbReference type="Pfam" id="PF02698">
    <property type="entry name" value="DUF218"/>
    <property type="match status" value="1"/>
</dbReference>
<dbReference type="AlphaFoldDB" id="A0A5C4QLP5"/>
<organism evidence="3 4">
    <name type="scientific">Micromonospora orduensis</name>
    <dbReference type="NCBI Taxonomy" id="1420891"/>
    <lineage>
        <taxon>Bacteria</taxon>
        <taxon>Bacillati</taxon>
        <taxon>Actinomycetota</taxon>
        <taxon>Actinomycetes</taxon>
        <taxon>Micromonosporales</taxon>
        <taxon>Micromonosporaceae</taxon>
        <taxon>Micromonospora</taxon>
    </lineage>
</organism>
<dbReference type="OrthoDB" id="3401586at2"/>
<evidence type="ECO:0000259" key="2">
    <source>
        <dbReference type="Pfam" id="PF02698"/>
    </source>
</evidence>
<evidence type="ECO:0000313" key="4">
    <source>
        <dbReference type="Proteomes" id="UP000306145"/>
    </source>
</evidence>
<sequence length="249" mass="26770">MSDVTTPRVVAGADLAGFTSGQLLDVLTAVTVILALPQSAAAHVDAIAVATGQGEEWRLTQGIRSWEANPRVRHLLVANGNPAEATYTDITLDHLRGLGLRRIDGVVLQTEPAPNTGLQADWIVRQVRDLNIASLALVVSPYHLPRAYLTVLKAASRAGVRLPVIPVPVAVDPHTPVPETGATAYDLMGGEVRRILTYQGAGWVATTDELQQHLRWLWSRHASLLTAPASPPPPTEEPTSARQPGDERR</sequence>
<proteinExistence type="predicted"/>
<keyword evidence="4" id="KW-1185">Reference proteome</keyword>
<name>A0A5C4QLP5_9ACTN</name>
<evidence type="ECO:0000256" key="1">
    <source>
        <dbReference type="SAM" id="MobiDB-lite"/>
    </source>
</evidence>
<dbReference type="Proteomes" id="UP000306145">
    <property type="component" value="Unassembled WGS sequence"/>
</dbReference>